<keyword evidence="1" id="KW-0472">Membrane</keyword>
<dbReference type="InterPro" id="IPR046150">
    <property type="entry name" value="DUF6152"/>
</dbReference>
<name>A0A381QB30_9ZZZZ</name>
<evidence type="ECO:0000256" key="1">
    <source>
        <dbReference type="SAM" id="Phobius"/>
    </source>
</evidence>
<reference evidence="2" key="1">
    <citation type="submission" date="2018-05" db="EMBL/GenBank/DDBJ databases">
        <authorList>
            <person name="Lanie J.A."/>
            <person name="Ng W.-L."/>
            <person name="Kazmierczak K.M."/>
            <person name="Andrzejewski T.M."/>
            <person name="Davidsen T.M."/>
            <person name="Wayne K.J."/>
            <person name="Tettelin H."/>
            <person name="Glass J.I."/>
            <person name="Rusch D."/>
            <person name="Podicherti R."/>
            <person name="Tsui H.-C.T."/>
            <person name="Winkler M.E."/>
        </authorList>
    </citation>
    <scope>NUCLEOTIDE SEQUENCE</scope>
</reference>
<proteinExistence type="predicted"/>
<gene>
    <name evidence="2" type="ORF">METZ01_LOCUS29396</name>
</gene>
<accession>A0A381QB30</accession>
<dbReference type="AlphaFoldDB" id="A0A381QB30"/>
<keyword evidence="1" id="KW-0812">Transmembrane</keyword>
<dbReference type="EMBL" id="UINC01001282">
    <property type="protein sequence ID" value="SUZ76542.1"/>
    <property type="molecule type" value="Genomic_DNA"/>
</dbReference>
<keyword evidence="1" id="KW-1133">Transmembrane helix</keyword>
<sequence>MIGNILKEGAVKALLWISGATLAVTILIMSVPAVAHHASGPFYDSEKRVEAVGTVTKFVFRNPHSFLYLDSTNADGTTTAWEVEMGTAVMMSRRGWTPDTIQAGDEVKFVGQPSRAPGTFGVCCAELTRPDGSPLRP</sequence>
<protein>
    <submittedName>
        <fullName evidence="2">Uncharacterized protein</fullName>
    </submittedName>
</protein>
<dbReference type="Pfam" id="PF19649">
    <property type="entry name" value="DUF6152"/>
    <property type="match status" value="1"/>
</dbReference>
<evidence type="ECO:0000313" key="2">
    <source>
        <dbReference type="EMBL" id="SUZ76542.1"/>
    </source>
</evidence>
<feature type="transmembrane region" description="Helical" evidence="1">
    <location>
        <begin position="13"/>
        <end position="35"/>
    </location>
</feature>
<organism evidence="2">
    <name type="scientific">marine metagenome</name>
    <dbReference type="NCBI Taxonomy" id="408172"/>
    <lineage>
        <taxon>unclassified sequences</taxon>
        <taxon>metagenomes</taxon>
        <taxon>ecological metagenomes</taxon>
    </lineage>
</organism>